<reference evidence="1 2" key="1">
    <citation type="submission" date="2019-02" db="EMBL/GenBank/DDBJ databases">
        <title>Genomic Encyclopedia of Type Strains, Phase IV (KMG-IV): sequencing the most valuable type-strain genomes for metagenomic binning, comparative biology and taxonomic classification.</title>
        <authorList>
            <person name="Goeker M."/>
        </authorList>
    </citation>
    <scope>NUCLEOTIDE SEQUENCE [LARGE SCALE GENOMIC DNA]</scope>
    <source>
        <strain evidence="1 2">DSM 18116</strain>
    </source>
</reference>
<evidence type="ECO:0000313" key="1">
    <source>
        <dbReference type="EMBL" id="RZS76177.1"/>
    </source>
</evidence>
<dbReference type="EMBL" id="SGXA01000001">
    <property type="protein sequence ID" value="RZS76177.1"/>
    <property type="molecule type" value="Genomic_DNA"/>
</dbReference>
<gene>
    <name evidence="1" type="ORF">EV199_2056</name>
</gene>
<dbReference type="Proteomes" id="UP000293874">
    <property type="component" value="Unassembled WGS sequence"/>
</dbReference>
<sequence length="83" mass="9625">MSNEQIGNFVEEKFLNETPVLIKCKIRGAFKGLFVQTADYRELKAKNFWRVVPEANIENFKRTGDTNFIKIFSGFEFTKLSAL</sequence>
<keyword evidence="2" id="KW-1185">Reference proteome</keyword>
<dbReference type="OrthoDB" id="678591at2"/>
<evidence type="ECO:0000313" key="2">
    <source>
        <dbReference type="Proteomes" id="UP000293874"/>
    </source>
</evidence>
<comment type="caution">
    <text evidence="1">The sequence shown here is derived from an EMBL/GenBank/DDBJ whole genome shotgun (WGS) entry which is preliminary data.</text>
</comment>
<dbReference type="RefSeq" id="WP_130540491.1">
    <property type="nucleotide sequence ID" value="NZ_CP042431.1"/>
</dbReference>
<name>A0A4V2F263_9BACT</name>
<dbReference type="AlphaFoldDB" id="A0A4V2F263"/>
<organism evidence="1 2">
    <name type="scientific">Pseudobacter ginsenosidimutans</name>
    <dbReference type="NCBI Taxonomy" id="661488"/>
    <lineage>
        <taxon>Bacteria</taxon>
        <taxon>Pseudomonadati</taxon>
        <taxon>Bacteroidota</taxon>
        <taxon>Chitinophagia</taxon>
        <taxon>Chitinophagales</taxon>
        <taxon>Chitinophagaceae</taxon>
        <taxon>Pseudobacter</taxon>
    </lineage>
</organism>
<accession>A0A4V2F263</accession>
<protein>
    <submittedName>
        <fullName evidence="1">Uncharacterized protein</fullName>
    </submittedName>
</protein>
<proteinExistence type="predicted"/>